<dbReference type="EMBL" id="CP023067">
    <property type="protein sequence ID" value="ASY63656.1"/>
    <property type="molecule type" value="Genomic_DNA"/>
</dbReference>
<sequence>MSATGLDVFDKTLQTTNIWLSEIMEDHGPDRRVAWHILNVVLRALRDRLPLEVSAHLGAELPLLVRGAFYDQFRPSLQPDKTTRSLDDFLAIIAEGMKDSRPVNPAEAAKSVFKVLTRHIDLGQSAKVRNALPKEIRALWPIASAPRNNGSEGLLRPLRVSKVAQGRSVPVIFPSAPLFLGPGKTYMTGAVFGGYGNKRAMQ</sequence>
<gene>
    <name evidence="1" type="ORF">SJ05684_c22150</name>
</gene>
<dbReference type="KEGG" id="esj:SJ05684_c22150"/>
<accession>A0A249PCV0</accession>
<reference evidence="1 2" key="1">
    <citation type="submission" date="2017-08" db="EMBL/GenBank/DDBJ databases">
        <title>Multipartite genome sequences of Sinorhizobium species nodulating soybeans.</title>
        <authorList>
            <person name="Tian C.F."/>
        </authorList>
    </citation>
    <scope>NUCLEOTIDE SEQUENCE [LARGE SCALE GENOMIC DNA]</scope>
    <source>
        <strain evidence="1 2">CCBAU 05684</strain>
    </source>
</reference>
<dbReference type="AlphaFoldDB" id="A0A249PCV0"/>
<dbReference type="InterPro" id="IPR038282">
    <property type="entry name" value="DUF2267_sf"/>
</dbReference>
<dbReference type="eggNOG" id="COG5502">
    <property type="taxonomic scope" value="Bacteria"/>
</dbReference>
<proteinExistence type="predicted"/>
<dbReference type="InterPro" id="IPR018727">
    <property type="entry name" value="DUF2267"/>
</dbReference>
<dbReference type="STRING" id="716928.GCA_000261485_00345"/>
<keyword evidence="2" id="KW-1185">Reference proteome</keyword>
<protein>
    <recommendedName>
        <fullName evidence="3">DUF2267 domain-containing protein</fullName>
    </recommendedName>
</protein>
<organism evidence="1 2">
    <name type="scientific">Sinorhizobium sojae CCBAU 05684</name>
    <dbReference type="NCBI Taxonomy" id="716928"/>
    <lineage>
        <taxon>Bacteria</taxon>
        <taxon>Pseudomonadati</taxon>
        <taxon>Pseudomonadota</taxon>
        <taxon>Alphaproteobacteria</taxon>
        <taxon>Hyphomicrobiales</taxon>
        <taxon>Rhizobiaceae</taxon>
        <taxon>Sinorhizobium/Ensifer group</taxon>
        <taxon>Sinorhizobium</taxon>
    </lineage>
</organism>
<evidence type="ECO:0000313" key="2">
    <source>
        <dbReference type="Proteomes" id="UP000217211"/>
    </source>
</evidence>
<dbReference type="Gene3D" id="1.10.490.110">
    <property type="entry name" value="Uncharacterized conserved protein DUF2267"/>
    <property type="match status" value="1"/>
</dbReference>
<dbReference type="Proteomes" id="UP000217211">
    <property type="component" value="Chromosome"/>
</dbReference>
<evidence type="ECO:0000313" key="1">
    <source>
        <dbReference type="EMBL" id="ASY63656.1"/>
    </source>
</evidence>
<dbReference type="Pfam" id="PF10025">
    <property type="entry name" value="DUF2267"/>
    <property type="match status" value="1"/>
</dbReference>
<name>A0A249PCV0_9HYPH</name>
<evidence type="ECO:0008006" key="3">
    <source>
        <dbReference type="Google" id="ProtNLM"/>
    </source>
</evidence>